<reference evidence="2 3" key="1">
    <citation type="submission" date="2018-11" db="EMBL/GenBank/DDBJ databases">
        <title>Genomes From Bacteria Associated with the Canine Oral Cavity: a Test Case for Automated Genome-Based Taxonomic Assignment.</title>
        <authorList>
            <person name="Coil D.A."/>
            <person name="Jospin G."/>
            <person name="Darling A.E."/>
            <person name="Wallis C."/>
            <person name="Davis I.J."/>
            <person name="Harris S."/>
            <person name="Eisen J.A."/>
            <person name="Holcombe L.J."/>
            <person name="O'Flynn C."/>
        </authorList>
    </citation>
    <scope>NUCLEOTIDE SEQUENCE [LARGE SCALE GENOMIC DNA]</scope>
    <source>
        <strain evidence="2 3">COT-280</strain>
    </source>
</reference>
<sequence>MTKLKTLGCRITAAPSARIKPASEVQNWGKGRGGRPWRRLREQVLLRDGYTCRQCGRVCLPENLQADHIINTARGGSNDLSNLQTLCTDCHAAKSAAESKGGGW</sequence>
<protein>
    <submittedName>
        <fullName evidence="2">HNH endonuclease</fullName>
    </submittedName>
</protein>
<dbReference type="CDD" id="cd00085">
    <property type="entry name" value="HNHc"/>
    <property type="match status" value="1"/>
</dbReference>
<dbReference type="InterPro" id="IPR003615">
    <property type="entry name" value="HNH_nuc"/>
</dbReference>
<keyword evidence="2" id="KW-0540">Nuclease</keyword>
<gene>
    <name evidence="2" type="ORF">EII21_05730</name>
</gene>
<dbReference type="GO" id="GO:0008270">
    <property type="term" value="F:zinc ion binding"/>
    <property type="evidence" value="ECO:0007669"/>
    <property type="project" value="InterPro"/>
</dbReference>
<dbReference type="RefSeq" id="WP_124794638.1">
    <property type="nucleotide sequence ID" value="NZ_RQYC01000006.1"/>
</dbReference>
<dbReference type="Pfam" id="PF01844">
    <property type="entry name" value="HNH"/>
    <property type="match status" value="1"/>
</dbReference>
<dbReference type="InterPro" id="IPR002711">
    <property type="entry name" value="HNH"/>
</dbReference>
<organism evidence="2 3">
    <name type="scientific">Conchiformibius steedae</name>
    <dbReference type="NCBI Taxonomy" id="153493"/>
    <lineage>
        <taxon>Bacteria</taxon>
        <taxon>Pseudomonadati</taxon>
        <taxon>Pseudomonadota</taxon>
        <taxon>Betaproteobacteria</taxon>
        <taxon>Neisseriales</taxon>
        <taxon>Neisseriaceae</taxon>
        <taxon>Conchiformibius</taxon>
    </lineage>
</organism>
<keyword evidence="2" id="KW-0255">Endonuclease</keyword>
<dbReference type="PANTHER" id="PTHR33877">
    <property type="entry name" value="SLL1193 PROTEIN"/>
    <property type="match status" value="1"/>
</dbReference>
<dbReference type="AlphaFoldDB" id="A0A3P2A4N6"/>
<keyword evidence="3" id="KW-1185">Reference proteome</keyword>
<dbReference type="EMBL" id="RQYC01000006">
    <property type="protein sequence ID" value="RRD90417.1"/>
    <property type="molecule type" value="Genomic_DNA"/>
</dbReference>
<keyword evidence="2" id="KW-0378">Hydrolase</keyword>
<dbReference type="Gene3D" id="1.10.30.50">
    <property type="match status" value="1"/>
</dbReference>
<dbReference type="GO" id="GO:0003676">
    <property type="term" value="F:nucleic acid binding"/>
    <property type="evidence" value="ECO:0007669"/>
    <property type="project" value="InterPro"/>
</dbReference>
<dbReference type="SMART" id="SM00507">
    <property type="entry name" value="HNHc"/>
    <property type="match status" value="1"/>
</dbReference>
<dbReference type="OrthoDB" id="5292295at2"/>
<dbReference type="InterPro" id="IPR052892">
    <property type="entry name" value="NA-targeting_endonuclease"/>
</dbReference>
<evidence type="ECO:0000313" key="2">
    <source>
        <dbReference type="EMBL" id="RRD90417.1"/>
    </source>
</evidence>
<evidence type="ECO:0000313" key="3">
    <source>
        <dbReference type="Proteomes" id="UP000269923"/>
    </source>
</evidence>
<dbReference type="PANTHER" id="PTHR33877:SF2">
    <property type="entry name" value="OS07G0170200 PROTEIN"/>
    <property type="match status" value="1"/>
</dbReference>
<name>A0A3P2A4N6_9NEIS</name>
<accession>A0A3P2A4N6</accession>
<feature type="domain" description="HNH nuclease" evidence="1">
    <location>
        <begin position="39"/>
        <end position="92"/>
    </location>
</feature>
<comment type="caution">
    <text evidence="2">The sequence shown here is derived from an EMBL/GenBank/DDBJ whole genome shotgun (WGS) entry which is preliminary data.</text>
</comment>
<evidence type="ECO:0000259" key="1">
    <source>
        <dbReference type="SMART" id="SM00507"/>
    </source>
</evidence>
<dbReference type="Proteomes" id="UP000269923">
    <property type="component" value="Unassembled WGS sequence"/>
</dbReference>
<proteinExistence type="predicted"/>
<dbReference type="GO" id="GO:0004519">
    <property type="term" value="F:endonuclease activity"/>
    <property type="evidence" value="ECO:0007669"/>
    <property type="project" value="UniProtKB-KW"/>
</dbReference>